<dbReference type="EMBL" id="BAABAL010000018">
    <property type="protein sequence ID" value="GAA4020401.1"/>
    <property type="molecule type" value="Genomic_DNA"/>
</dbReference>
<keyword evidence="3" id="KW-1185">Reference proteome</keyword>
<gene>
    <name evidence="2" type="ORF">GCM10022247_50500</name>
</gene>
<dbReference type="PROSITE" id="PS51186">
    <property type="entry name" value="GNAT"/>
    <property type="match status" value="1"/>
</dbReference>
<comment type="caution">
    <text evidence="2">The sequence shown here is derived from an EMBL/GenBank/DDBJ whole genome shotgun (WGS) entry which is preliminary data.</text>
</comment>
<dbReference type="InterPro" id="IPR016181">
    <property type="entry name" value="Acyl_CoA_acyltransferase"/>
</dbReference>
<organism evidence="2 3">
    <name type="scientific">Allokutzneria multivorans</name>
    <dbReference type="NCBI Taxonomy" id="1142134"/>
    <lineage>
        <taxon>Bacteria</taxon>
        <taxon>Bacillati</taxon>
        <taxon>Actinomycetota</taxon>
        <taxon>Actinomycetes</taxon>
        <taxon>Pseudonocardiales</taxon>
        <taxon>Pseudonocardiaceae</taxon>
        <taxon>Allokutzneria</taxon>
    </lineage>
</organism>
<dbReference type="CDD" id="cd04301">
    <property type="entry name" value="NAT_SF"/>
    <property type="match status" value="1"/>
</dbReference>
<evidence type="ECO:0000313" key="2">
    <source>
        <dbReference type="EMBL" id="GAA4020401.1"/>
    </source>
</evidence>
<accession>A0ABP7T365</accession>
<proteinExistence type="predicted"/>
<name>A0ABP7T365_9PSEU</name>
<evidence type="ECO:0000313" key="3">
    <source>
        <dbReference type="Proteomes" id="UP001501747"/>
    </source>
</evidence>
<dbReference type="Gene3D" id="3.40.630.30">
    <property type="match status" value="1"/>
</dbReference>
<sequence length="219" mass="24100">MTPGTTESIIEWTRNWAAVRQLTDIRPTLAATIAVRVGRGGRTVEHFVTTPGLDPDWLRTALLAEGAQPHTDWITIPLTDDQAEQPPPGFDWARADIEHLMSLEPTTSTEPAPVDGYTFTTEHLGTGAVRATYKSTKDGQEAGSATMLLRDTTGVIDSVAVHEDHRRKGLAAHLMRHLHNHAAQQKTTRLLLVASPMGKHLYDKLGWHTITRLLIATVV</sequence>
<dbReference type="InterPro" id="IPR000182">
    <property type="entry name" value="GNAT_dom"/>
</dbReference>
<reference evidence="3" key="1">
    <citation type="journal article" date="2019" name="Int. J. Syst. Evol. Microbiol.">
        <title>The Global Catalogue of Microorganisms (GCM) 10K type strain sequencing project: providing services to taxonomists for standard genome sequencing and annotation.</title>
        <authorList>
            <consortium name="The Broad Institute Genomics Platform"/>
            <consortium name="The Broad Institute Genome Sequencing Center for Infectious Disease"/>
            <person name="Wu L."/>
            <person name="Ma J."/>
        </authorList>
    </citation>
    <scope>NUCLEOTIDE SEQUENCE [LARGE SCALE GENOMIC DNA]</scope>
    <source>
        <strain evidence="3">JCM 17342</strain>
    </source>
</reference>
<evidence type="ECO:0000259" key="1">
    <source>
        <dbReference type="PROSITE" id="PS51186"/>
    </source>
</evidence>
<protein>
    <recommendedName>
        <fullName evidence="1">N-acetyltransferase domain-containing protein</fullName>
    </recommendedName>
</protein>
<dbReference type="RefSeq" id="WP_344879357.1">
    <property type="nucleotide sequence ID" value="NZ_BAABAL010000018.1"/>
</dbReference>
<feature type="domain" description="N-acetyltransferase" evidence="1">
    <location>
        <begin position="87"/>
        <end position="219"/>
    </location>
</feature>
<dbReference type="Pfam" id="PF13508">
    <property type="entry name" value="Acetyltransf_7"/>
    <property type="match status" value="1"/>
</dbReference>
<dbReference type="SUPFAM" id="SSF55729">
    <property type="entry name" value="Acyl-CoA N-acyltransferases (Nat)"/>
    <property type="match status" value="1"/>
</dbReference>
<dbReference type="Proteomes" id="UP001501747">
    <property type="component" value="Unassembled WGS sequence"/>
</dbReference>